<evidence type="ECO:0008006" key="7">
    <source>
        <dbReference type="Google" id="ProtNLM"/>
    </source>
</evidence>
<dbReference type="InterPro" id="IPR000850">
    <property type="entry name" value="Adenylat/UMP-CMP_kin"/>
</dbReference>
<keyword evidence="2" id="KW-0547">Nucleotide-binding</keyword>
<accession>A0A9N9STR3</accession>
<dbReference type="GO" id="GO:0019205">
    <property type="term" value="F:nucleobase-containing compound kinase activity"/>
    <property type="evidence" value="ECO:0007669"/>
    <property type="project" value="InterPro"/>
</dbReference>
<keyword evidence="3" id="KW-0418">Kinase</keyword>
<proteinExistence type="predicted"/>
<dbReference type="PANTHER" id="PTHR23359">
    <property type="entry name" value="NUCLEOTIDE KINASE"/>
    <property type="match status" value="1"/>
</dbReference>
<evidence type="ECO:0000256" key="4">
    <source>
        <dbReference type="SAM" id="MobiDB-lite"/>
    </source>
</evidence>
<evidence type="ECO:0000256" key="3">
    <source>
        <dbReference type="ARBA" id="ARBA00022777"/>
    </source>
</evidence>
<keyword evidence="6" id="KW-1185">Reference proteome</keyword>
<reference evidence="5" key="1">
    <citation type="submission" date="2022-01" db="EMBL/GenBank/DDBJ databases">
        <authorList>
            <person name="King R."/>
        </authorList>
    </citation>
    <scope>NUCLEOTIDE SEQUENCE</scope>
</reference>
<dbReference type="InterPro" id="IPR027417">
    <property type="entry name" value="P-loop_NTPase"/>
</dbReference>
<dbReference type="CDD" id="cd22979">
    <property type="entry name" value="DD_AK8"/>
    <property type="match status" value="1"/>
</dbReference>
<gene>
    <name evidence="5" type="ORF">DIABBA_LOCUS2091</name>
</gene>
<dbReference type="OrthoDB" id="522106at2759"/>
<evidence type="ECO:0000256" key="2">
    <source>
        <dbReference type="ARBA" id="ARBA00022741"/>
    </source>
</evidence>
<dbReference type="GO" id="GO:0005524">
    <property type="term" value="F:ATP binding"/>
    <property type="evidence" value="ECO:0007669"/>
    <property type="project" value="InterPro"/>
</dbReference>
<dbReference type="Pfam" id="PF00406">
    <property type="entry name" value="ADK"/>
    <property type="match status" value="1"/>
</dbReference>
<evidence type="ECO:0000313" key="5">
    <source>
        <dbReference type="EMBL" id="CAG9828153.1"/>
    </source>
</evidence>
<sequence>MSIKMNDLIDSSKKKKLPLKFPLWHIPYLEKHRIYDLFHEIVRELVIQKPDDHVLFTKQILLNAAKSRDVPRILFLPSPKVNLQELSSEVAKITKQFVITRQSVANCLNADFDIVSSEVLAKCLSLMVRQENYYSHGWIIVDCIRNVDDAKQLLLLGIIPSHTFHLIAPLQPNVEDILYCKVPTHWPEQRRLIVSLRNIFKNSLREINFGHRHITEIIAEIIEVSKIRKLLRPIQPRVVILGPRGSGRKTQAELLAYNLNLVNIDFEYLLCQAWISPTELGQQLRQCNNEVCFHAELLCQVVNKRIMQCDCLGQGWVLTGYPYTVADFKYLDSLDTPPNRVIFLECDLNVCKERLRHRKINTATGQTVNKKDSSDHENDKEFANHPKFDSNLINAEINYYCQNYGALRKYCGGTASIVNGDLNERVVNETISAILLRAAPAAPPRKGLSAQDDLSSTSSDDSCGCPVVLSKIMDAFVKTK</sequence>
<dbReference type="Gene3D" id="3.40.50.300">
    <property type="entry name" value="P-loop containing nucleotide triphosphate hydrolases"/>
    <property type="match status" value="1"/>
</dbReference>
<protein>
    <recommendedName>
        <fullName evidence="7">Adenylate kinase 8</fullName>
    </recommendedName>
</protein>
<evidence type="ECO:0000256" key="1">
    <source>
        <dbReference type="ARBA" id="ARBA00022679"/>
    </source>
</evidence>
<dbReference type="EMBL" id="OU898276">
    <property type="protein sequence ID" value="CAG9828153.1"/>
    <property type="molecule type" value="Genomic_DNA"/>
</dbReference>
<evidence type="ECO:0000313" key="6">
    <source>
        <dbReference type="Proteomes" id="UP001153709"/>
    </source>
</evidence>
<dbReference type="SUPFAM" id="SSF52540">
    <property type="entry name" value="P-loop containing nucleoside triphosphate hydrolases"/>
    <property type="match status" value="1"/>
</dbReference>
<feature type="compositionally biased region" description="Basic and acidic residues" evidence="4">
    <location>
        <begin position="369"/>
        <end position="381"/>
    </location>
</feature>
<keyword evidence="1" id="KW-0808">Transferase</keyword>
<dbReference type="GO" id="GO:0006139">
    <property type="term" value="P:nucleobase-containing compound metabolic process"/>
    <property type="evidence" value="ECO:0007669"/>
    <property type="project" value="InterPro"/>
</dbReference>
<organism evidence="5 6">
    <name type="scientific">Diabrotica balteata</name>
    <name type="common">Banded cucumber beetle</name>
    <dbReference type="NCBI Taxonomy" id="107213"/>
    <lineage>
        <taxon>Eukaryota</taxon>
        <taxon>Metazoa</taxon>
        <taxon>Ecdysozoa</taxon>
        <taxon>Arthropoda</taxon>
        <taxon>Hexapoda</taxon>
        <taxon>Insecta</taxon>
        <taxon>Pterygota</taxon>
        <taxon>Neoptera</taxon>
        <taxon>Endopterygota</taxon>
        <taxon>Coleoptera</taxon>
        <taxon>Polyphaga</taxon>
        <taxon>Cucujiformia</taxon>
        <taxon>Chrysomeloidea</taxon>
        <taxon>Chrysomelidae</taxon>
        <taxon>Galerucinae</taxon>
        <taxon>Diabroticina</taxon>
        <taxon>Diabroticites</taxon>
        <taxon>Diabrotica</taxon>
    </lineage>
</organism>
<name>A0A9N9STR3_DIABA</name>
<dbReference type="AlphaFoldDB" id="A0A9N9STR3"/>
<feature type="region of interest" description="Disordered" evidence="4">
    <location>
        <begin position="362"/>
        <end position="381"/>
    </location>
</feature>
<dbReference type="Proteomes" id="UP001153709">
    <property type="component" value="Chromosome 1"/>
</dbReference>